<organism evidence="1 2">
    <name type="scientific">Acacia crassicarpa</name>
    <name type="common">northern wattle</name>
    <dbReference type="NCBI Taxonomy" id="499986"/>
    <lineage>
        <taxon>Eukaryota</taxon>
        <taxon>Viridiplantae</taxon>
        <taxon>Streptophyta</taxon>
        <taxon>Embryophyta</taxon>
        <taxon>Tracheophyta</taxon>
        <taxon>Spermatophyta</taxon>
        <taxon>Magnoliopsida</taxon>
        <taxon>eudicotyledons</taxon>
        <taxon>Gunneridae</taxon>
        <taxon>Pentapetalae</taxon>
        <taxon>rosids</taxon>
        <taxon>fabids</taxon>
        <taxon>Fabales</taxon>
        <taxon>Fabaceae</taxon>
        <taxon>Caesalpinioideae</taxon>
        <taxon>mimosoid clade</taxon>
        <taxon>Acacieae</taxon>
        <taxon>Acacia</taxon>
    </lineage>
</organism>
<keyword evidence="2" id="KW-1185">Reference proteome</keyword>
<reference evidence="1" key="1">
    <citation type="submission" date="2023-10" db="EMBL/GenBank/DDBJ databases">
        <title>Chromosome-level genome of the transformable northern wattle, Acacia crassicarpa.</title>
        <authorList>
            <person name="Massaro I."/>
            <person name="Sinha N.R."/>
            <person name="Poethig S."/>
            <person name="Leichty A.R."/>
        </authorList>
    </citation>
    <scope>NUCLEOTIDE SEQUENCE</scope>
    <source>
        <strain evidence="1">Acra3RX</strain>
        <tissue evidence="1">Leaf</tissue>
    </source>
</reference>
<evidence type="ECO:0000313" key="2">
    <source>
        <dbReference type="Proteomes" id="UP001293593"/>
    </source>
</evidence>
<name>A0AAE1MDE5_9FABA</name>
<accession>A0AAE1MDE5</accession>
<gene>
    <name evidence="1" type="ORF">QN277_008729</name>
</gene>
<dbReference type="Proteomes" id="UP001293593">
    <property type="component" value="Unassembled WGS sequence"/>
</dbReference>
<dbReference type="AlphaFoldDB" id="A0AAE1MDE5"/>
<proteinExistence type="predicted"/>
<sequence length="41" mass="4677">MPRVDNDGAMCGANFKVDRDSRVNSIPRVGSQTNWMGWDHR</sequence>
<dbReference type="EMBL" id="JAWXYG010000013">
    <property type="protein sequence ID" value="KAK4255776.1"/>
    <property type="molecule type" value="Genomic_DNA"/>
</dbReference>
<comment type="caution">
    <text evidence="1">The sequence shown here is derived from an EMBL/GenBank/DDBJ whole genome shotgun (WGS) entry which is preliminary data.</text>
</comment>
<evidence type="ECO:0008006" key="3">
    <source>
        <dbReference type="Google" id="ProtNLM"/>
    </source>
</evidence>
<protein>
    <recommendedName>
        <fullName evidence="3">DUF3700 domain-containing protein</fullName>
    </recommendedName>
</protein>
<evidence type="ECO:0000313" key="1">
    <source>
        <dbReference type="EMBL" id="KAK4255776.1"/>
    </source>
</evidence>